<dbReference type="AlphaFoldDB" id="A0A9D2L425"/>
<name>A0A9D2L425_9BACT</name>
<dbReference type="Proteomes" id="UP000824259">
    <property type="component" value="Unassembled WGS sequence"/>
</dbReference>
<comment type="caution">
    <text evidence="1">The sequence shown here is derived from an EMBL/GenBank/DDBJ whole genome shotgun (WGS) entry which is preliminary data.</text>
</comment>
<dbReference type="PROSITE" id="PS51257">
    <property type="entry name" value="PROKAR_LIPOPROTEIN"/>
    <property type="match status" value="1"/>
</dbReference>
<sequence length="188" mass="20837">MKKLVLLVSAFTAGLLSMGCSDDPENDPALLPELKIDGETTIVVPYVGGSYTIHYTLENVENGRPYADSSCDWITVLSHTETEAQIKVNPLVDAPRTGTVTLSYPECNNITVTFNQKEIEPFTQSISLSVEQITMNSATVVVSNPYEEYWVCPRVETKSFYDMQIAPDPAKWIATYCDKNSSIGMFMS</sequence>
<reference evidence="1" key="1">
    <citation type="journal article" date="2021" name="PeerJ">
        <title>Extensive microbial diversity within the chicken gut microbiome revealed by metagenomics and culture.</title>
        <authorList>
            <person name="Gilroy R."/>
            <person name="Ravi A."/>
            <person name="Getino M."/>
            <person name="Pursley I."/>
            <person name="Horton D.L."/>
            <person name="Alikhan N.F."/>
            <person name="Baker D."/>
            <person name="Gharbi K."/>
            <person name="Hall N."/>
            <person name="Watson M."/>
            <person name="Adriaenssens E.M."/>
            <person name="Foster-Nyarko E."/>
            <person name="Jarju S."/>
            <person name="Secka A."/>
            <person name="Antonio M."/>
            <person name="Oren A."/>
            <person name="Chaudhuri R.R."/>
            <person name="La Ragione R."/>
            <person name="Hildebrand F."/>
            <person name="Pallen M.J."/>
        </authorList>
    </citation>
    <scope>NUCLEOTIDE SEQUENCE</scope>
    <source>
        <strain evidence="1">CHK169-11906</strain>
    </source>
</reference>
<protein>
    <recommendedName>
        <fullName evidence="3">BACON domain-containing protein</fullName>
    </recommendedName>
</protein>
<reference evidence="1" key="2">
    <citation type="submission" date="2021-04" db="EMBL/GenBank/DDBJ databases">
        <authorList>
            <person name="Gilroy R."/>
        </authorList>
    </citation>
    <scope>NUCLEOTIDE SEQUENCE</scope>
    <source>
        <strain evidence="1">CHK169-11906</strain>
    </source>
</reference>
<evidence type="ECO:0000313" key="2">
    <source>
        <dbReference type="Proteomes" id="UP000824259"/>
    </source>
</evidence>
<gene>
    <name evidence="1" type="ORF">H9779_04610</name>
</gene>
<accession>A0A9D2L425</accession>
<proteinExistence type="predicted"/>
<organism evidence="1 2">
    <name type="scientific">Candidatus Alistipes avicola</name>
    <dbReference type="NCBI Taxonomy" id="2838432"/>
    <lineage>
        <taxon>Bacteria</taxon>
        <taxon>Pseudomonadati</taxon>
        <taxon>Bacteroidota</taxon>
        <taxon>Bacteroidia</taxon>
        <taxon>Bacteroidales</taxon>
        <taxon>Rikenellaceae</taxon>
        <taxon>Alistipes</taxon>
    </lineage>
</organism>
<dbReference type="EMBL" id="DWYR01000012">
    <property type="protein sequence ID" value="HJA98863.1"/>
    <property type="molecule type" value="Genomic_DNA"/>
</dbReference>
<evidence type="ECO:0008006" key="3">
    <source>
        <dbReference type="Google" id="ProtNLM"/>
    </source>
</evidence>
<evidence type="ECO:0000313" key="1">
    <source>
        <dbReference type="EMBL" id="HJA98863.1"/>
    </source>
</evidence>